<keyword evidence="2" id="KW-1185">Reference proteome</keyword>
<comment type="caution">
    <text evidence="1">The sequence shown here is derived from an EMBL/GenBank/DDBJ whole genome shotgun (WGS) entry which is preliminary data.</text>
</comment>
<gene>
    <name evidence="1" type="ORF">PGLA1383_LOCUS57019</name>
</gene>
<protein>
    <submittedName>
        <fullName evidence="1">Uncharacterized protein</fullName>
    </submittedName>
</protein>
<accession>A0A813HYN0</accession>
<sequence>MVGADGVLRVVERWAAELSGVSAVTALNRIAKLKDGRDAMLTSDFGPWILQRASVAALATEDPRGLANFTRRAGCVQPGGESARGAPSPALLRRFPRLGHQGPSNSAWSLGTLLRRGERLADKLPARATQIVDGLSHQDLANGAWRFRKVSR</sequence>
<dbReference type="AlphaFoldDB" id="A0A813HYN0"/>
<proteinExistence type="predicted"/>
<evidence type="ECO:0000313" key="1">
    <source>
        <dbReference type="EMBL" id="CAE8642539.1"/>
    </source>
</evidence>
<evidence type="ECO:0000313" key="2">
    <source>
        <dbReference type="Proteomes" id="UP000654075"/>
    </source>
</evidence>
<organism evidence="1 2">
    <name type="scientific">Polarella glacialis</name>
    <name type="common">Dinoflagellate</name>
    <dbReference type="NCBI Taxonomy" id="89957"/>
    <lineage>
        <taxon>Eukaryota</taxon>
        <taxon>Sar</taxon>
        <taxon>Alveolata</taxon>
        <taxon>Dinophyceae</taxon>
        <taxon>Suessiales</taxon>
        <taxon>Suessiaceae</taxon>
        <taxon>Polarella</taxon>
    </lineage>
</organism>
<name>A0A813HYN0_POLGL</name>
<dbReference type="Proteomes" id="UP000654075">
    <property type="component" value="Unassembled WGS sequence"/>
</dbReference>
<dbReference type="EMBL" id="CAJNNV010033171">
    <property type="protein sequence ID" value="CAE8642539.1"/>
    <property type="molecule type" value="Genomic_DNA"/>
</dbReference>
<reference evidence="1" key="1">
    <citation type="submission" date="2021-02" db="EMBL/GenBank/DDBJ databases">
        <authorList>
            <person name="Dougan E. K."/>
            <person name="Rhodes N."/>
            <person name="Thang M."/>
            <person name="Chan C."/>
        </authorList>
    </citation>
    <scope>NUCLEOTIDE SEQUENCE</scope>
</reference>